<evidence type="ECO:0000256" key="2">
    <source>
        <dbReference type="ARBA" id="ARBA00022630"/>
    </source>
</evidence>
<accession>A0A1X6N829</accession>
<dbReference type="PRINTS" id="PR00420">
    <property type="entry name" value="RNGMNOXGNASE"/>
</dbReference>
<gene>
    <name evidence="7" type="ORF">POSPLADRAFT_1044227</name>
</gene>
<keyword evidence="8" id="KW-1185">Reference proteome</keyword>
<keyword evidence="3" id="KW-0274">FAD</keyword>
<dbReference type="PANTHER" id="PTHR43747">
    <property type="entry name" value="FAD-BINDING PROTEIN"/>
    <property type="match status" value="1"/>
</dbReference>
<dbReference type="GO" id="GO:0140907">
    <property type="term" value="F:flavin-dependent halogenase activity"/>
    <property type="evidence" value="ECO:0007669"/>
    <property type="project" value="UniProtKB-ARBA"/>
</dbReference>
<feature type="domain" description="FAD-binding" evidence="6">
    <location>
        <begin position="9"/>
        <end position="361"/>
    </location>
</feature>
<dbReference type="InterPro" id="IPR002938">
    <property type="entry name" value="FAD-bd"/>
</dbReference>
<dbReference type="Pfam" id="PF01494">
    <property type="entry name" value="FAD_binding_3"/>
    <property type="match status" value="1"/>
</dbReference>
<dbReference type="RefSeq" id="XP_024341565.1">
    <property type="nucleotide sequence ID" value="XM_024478491.1"/>
</dbReference>
<dbReference type="Proteomes" id="UP000194127">
    <property type="component" value="Unassembled WGS sequence"/>
</dbReference>
<dbReference type="GeneID" id="36323441"/>
<reference evidence="7 8" key="1">
    <citation type="submission" date="2017-04" db="EMBL/GenBank/DDBJ databases">
        <title>Genome Sequence of the Model Brown-Rot Fungus Postia placenta SB12.</title>
        <authorList>
            <consortium name="DOE Joint Genome Institute"/>
            <person name="Gaskell J."/>
            <person name="Kersten P."/>
            <person name="Larrondo L.F."/>
            <person name="Canessa P."/>
            <person name="Martinez D."/>
            <person name="Hibbett D."/>
            <person name="Schmoll M."/>
            <person name="Kubicek C.P."/>
            <person name="Martinez A.T."/>
            <person name="Yadav J."/>
            <person name="Master E."/>
            <person name="Magnuson J.K."/>
            <person name="James T."/>
            <person name="Yaver D."/>
            <person name="Berka R."/>
            <person name="Labutti K."/>
            <person name="Lipzen A."/>
            <person name="Aerts A."/>
            <person name="Barry K."/>
            <person name="Henrissat B."/>
            <person name="Blanchette R."/>
            <person name="Grigoriev I."/>
            <person name="Cullen D."/>
        </authorList>
    </citation>
    <scope>NUCLEOTIDE SEQUENCE [LARGE SCALE GENOMIC DNA]</scope>
    <source>
        <strain evidence="7 8">MAD-698-R-SB12</strain>
    </source>
</reference>
<keyword evidence="4" id="KW-0560">Oxidoreductase</keyword>
<dbReference type="Gene3D" id="3.50.50.60">
    <property type="entry name" value="FAD/NAD(P)-binding domain"/>
    <property type="match status" value="1"/>
</dbReference>
<dbReference type="STRING" id="670580.A0A1X6N829"/>
<evidence type="ECO:0000256" key="3">
    <source>
        <dbReference type="ARBA" id="ARBA00022827"/>
    </source>
</evidence>
<evidence type="ECO:0000256" key="1">
    <source>
        <dbReference type="ARBA" id="ARBA00005706"/>
    </source>
</evidence>
<evidence type="ECO:0000256" key="5">
    <source>
        <dbReference type="ARBA" id="ARBA00049364"/>
    </source>
</evidence>
<evidence type="ECO:0000313" key="8">
    <source>
        <dbReference type="Proteomes" id="UP000194127"/>
    </source>
</evidence>
<evidence type="ECO:0000313" key="7">
    <source>
        <dbReference type="EMBL" id="OSX64771.1"/>
    </source>
</evidence>
<dbReference type="PANTHER" id="PTHR43747:SF5">
    <property type="entry name" value="FAD-BINDING DOMAIN-CONTAINING PROTEIN"/>
    <property type="match status" value="1"/>
</dbReference>
<dbReference type="OrthoDB" id="3340390at2759"/>
<dbReference type="GO" id="GO:0044550">
    <property type="term" value="P:secondary metabolite biosynthetic process"/>
    <property type="evidence" value="ECO:0007669"/>
    <property type="project" value="UniProtKB-ARBA"/>
</dbReference>
<comment type="catalytic activity">
    <reaction evidence="5">
        <text>melleolide F + FADH2 + chloride + O2 = 6'-chloromelleolide F + FAD + 2 H2O + H(+)</text>
        <dbReference type="Rhea" id="RHEA:67160"/>
        <dbReference type="ChEBI" id="CHEBI:15377"/>
        <dbReference type="ChEBI" id="CHEBI:15378"/>
        <dbReference type="ChEBI" id="CHEBI:15379"/>
        <dbReference type="ChEBI" id="CHEBI:17996"/>
        <dbReference type="ChEBI" id="CHEBI:57692"/>
        <dbReference type="ChEBI" id="CHEBI:58307"/>
        <dbReference type="ChEBI" id="CHEBI:167712"/>
        <dbReference type="ChEBI" id="CHEBI:167713"/>
    </reaction>
    <physiologicalReaction direction="left-to-right" evidence="5">
        <dbReference type="Rhea" id="RHEA:67161"/>
    </physiologicalReaction>
</comment>
<dbReference type="AlphaFoldDB" id="A0A1X6N829"/>
<dbReference type="InterPro" id="IPR036188">
    <property type="entry name" value="FAD/NAD-bd_sf"/>
</dbReference>
<dbReference type="EMBL" id="KZ110593">
    <property type="protein sequence ID" value="OSX64771.1"/>
    <property type="molecule type" value="Genomic_DNA"/>
</dbReference>
<comment type="similarity">
    <text evidence="1">Belongs to the flavin-dependent halogenase family.</text>
</comment>
<keyword evidence="2" id="KW-0285">Flavoprotein</keyword>
<protein>
    <recommendedName>
        <fullName evidence="6">FAD-binding domain-containing protein</fullName>
    </recommendedName>
</protein>
<evidence type="ECO:0000256" key="4">
    <source>
        <dbReference type="ARBA" id="ARBA00023002"/>
    </source>
</evidence>
<evidence type="ECO:0000259" key="6">
    <source>
        <dbReference type="Pfam" id="PF01494"/>
    </source>
</evidence>
<organism evidence="7 8">
    <name type="scientific">Postia placenta MAD-698-R-SB12</name>
    <dbReference type="NCBI Taxonomy" id="670580"/>
    <lineage>
        <taxon>Eukaryota</taxon>
        <taxon>Fungi</taxon>
        <taxon>Dikarya</taxon>
        <taxon>Basidiomycota</taxon>
        <taxon>Agaricomycotina</taxon>
        <taxon>Agaricomycetes</taxon>
        <taxon>Polyporales</taxon>
        <taxon>Adustoporiaceae</taxon>
        <taxon>Rhodonia</taxon>
    </lineage>
</organism>
<name>A0A1X6N829_9APHY</name>
<dbReference type="GO" id="GO:0071949">
    <property type="term" value="F:FAD binding"/>
    <property type="evidence" value="ECO:0007669"/>
    <property type="project" value="InterPro"/>
</dbReference>
<sequence length="527" mass="58205">MVQVKPDTTTVLVIGGGPGGSYAATLLQREGHQVVLMEAATFPRYHIGESMLPSLRDYLRFIDLEDEVAKHGFCVKPGATFKLSRDVRESYTDFSLAGPNCTAWNVIRSEMDDLLLRNARKHGVQVFEETRVTDIDFGGDPESSRPVAAHWSNKAGASGSIKFDWLIDASGRAGIMSTKYLRNRVMRESLRNVAVWGYWTGVRGIGDGTERAGSPWFEALTDEQGWAWAIPLHDGTTSVGVVMHSDASKAKKDILTPEGQKPTLTEHYLDQLKFLPGVRALIGDTGKFIPGSTKSASDYSYFATRYSGDHFRIIGDAGNFVDPFFSSGVHIAMVGAISAALTICASLNGETEEKLAQEWHDAKVGIAHTRFLFVVLGAYQQMHIQTAPILGELDEENFDRAFDMFRPVIFGIADTSAKLTSDKVQNMMNVFEQLFDPRTHEDDIAEARRRYGAELVSMDAPILGKDAIDNLTKDDEVTKRVFEKMDALKGVASEYRVTDMESQPIVGYVARMQRGRLGLELAPSKVG</sequence>
<dbReference type="InterPro" id="IPR050816">
    <property type="entry name" value="Flavin-dep_Halogenase_NPB"/>
</dbReference>
<dbReference type="SUPFAM" id="SSF51905">
    <property type="entry name" value="FAD/NAD(P)-binding domain"/>
    <property type="match status" value="1"/>
</dbReference>
<proteinExistence type="inferred from homology"/>